<dbReference type="AlphaFoldDB" id="A0AAN7PG72"/>
<accession>A0AAN7PG72</accession>
<organism evidence="2 3">
    <name type="scientific">Aquatica leii</name>
    <dbReference type="NCBI Taxonomy" id="1421715"/>
    <lineage>
        <taxon>Eukaryota</taxon>
        <taxon>Metazoa</taxon>
        <taxon>Ecdysozoa</taxon>
        <taxon>Arthropoda</taxon>
        <taxon>Hexapoda</taxon>
        <taxon>Insecta</taxon>
        <taxon>Pterygota</taxon>
        <taxon>Neoptera</taxon>
        <taxon>Endopterygota</taxon>
        <taxon>Coleoptera</taxon>
        <taxon>Polyphaga</taxon>
        <taxon>Elateriformia</taxon>
        <taxon>Elateroidea</taxon>
        <taxon>Lampyridae</taxon>
        <taxon>Luciolinae</taxon>
        <taxon>Aquatica</taxon>
    </lineage>
</organism>
<name>A0AAN7PG72_9COLE</name>
<feature type="compositionally biased region" description="Acidic residues" evidence="1">
    <location>
        <begin position="8"/>
        <end position="35"/>
    </location>
</feature>
<comment type="caution">
    <text evidence="2">The sequence shown here is derived from an EMBL/GenBank/DDBJ whole genome shotgun (WGS) entry which is preliminary data.</text>
</comment>
<evidence type="ECO:0000313" key="2">
    <source>
        <dbReference type="EMBL" id="KAK4885053.1"/>
    </source>
</evidence>
<feature type="compositionally biased region" description="Basic and acidic residues" evidence="1">
    <location>
        <begin position="68"/>
        <end position="77"/>
    </location>
</feature>
<reference evidence="3" key="1">
    <citation type="submission" date="2023-01" db="EMBL/GenBank/DDBJ databases">
        <title>Key to firefly adult light organ development and bioluminescence: homeobox transcription factors regulate luciferase expression and transportation to peroxisome.</title>
        <authorList>
            <person name="Fu X."/>
        </authorList>
    </citation>
    <scope>NUCLEOTIDE SEQUENCE [LARGE SCALE GENOMIC DNA]</scope>
</reference>
<protein>
    <submittedName>
        <fullName evidence="2">Uncharacterized protein</fullName>
    </submittedName>
</protein>
<feature type="region of interest" description="Disordered" evidence="1">
    <location>
        <begin position="1"/>
        <end position="77"/>
    </location>
</feature>
<dbReference type="Proteomes" id="UP001353858">
    <property type="component" value="Unassembled WGS sequence"/>
</dbReference>
<keyword evidence="3" id="KW-1185">Reference proteome</keyword>
<dbReference type="EMBL" id="JARPUR010000001">
    <property type="protein sequence ID" value="KAK4885053.1"/>
    <property type="molecule type" value="Genomic_DNA"/>
</dbReference>
<sequence length="77" mass="9058">MLLPELSSSDEDLPGLDEERENEEVEKEEVELPDTEENKEADMNENELDDPEPKNQFNRRIGKNNKNRTKDLTKEKK</sequence>
<evidence type="ECO:0000313" key="3">
    <source>
        <dbReference type="Proteomes" id="UP001353858"/>
    </source>
</evidence>
<gene>
    <name evidence="2" type="ORF">RN001_001324</name>
</gene>
<evidence type="ECO:0000256" key="1">
    <source>
        <dbReference type="SAM" id="MobiDB-lite"/>
    </source>
</evidence>
<proteinExistence type="predicted"/>